<dbReference type="OrthoDB" id="9983828at2759"/>
<dbReference type="EMBL" id="CAJNOO010000226">
    <property type="protein sequence ID" value="CAF0865671.1"/>
    <property type="molecule type" value="Genomic_DNA"/>
</dbReference>
<dbReference type="InterPro" id="IPR058265">
    <property type="entry name" value="DUF7959"/>
</dbReference>
<protein>
    <recommendedName>
        <fullName evidence="2">DUF7959 domain-containing protein</fullName>
    </recommendedName>
</protein>
<evidence type="ECO:0000259" key="2">
    <source>
        <dbReference type="Pfam" id="PF25899"/>
    </source>
</evidence>
<comment type="caution">
    <text evidence="3">The sequence shown here is derived from an EMBL/GenBank/DDBJ whole genome shotgun (WGS) entry which is preliminary data.</text>
</comment>
<dbReference type="PANTHER" id="PTHR36902:SF1">
    <property type="entry name" value="ENRICHED IN SURFACE-LABELED PROTEOME PROTEIN 9"/>
    <property type="match status" value="1"/>
</dbReference>
<gene>
    <name evidence="4" type="ORF">OTI717_LOCUS7689</name>
    <name evidence="3" type="ORF">RFH988_LOCUS7202</name>
</gene>
<dbReference type="PANTHER" id="PTHR36902">
    <property type="entry name" value="ENRICHED IN SURFACE-LABELED PROTEOME PROTEIN 9"/>
    <property type="match status" value="1"/>
</dbReference>
<keyword evidence="1" id="KW-1133">Transmembrane helix</keyword>
<reference evidence="3" key="1">
    <citation type="submission" date="2021-02" db="EMBL/GenBank/DDBJ databases">
        <authorList>
            <person name="Nowell W R."/>
        </authorList>
    </citation>
    <scope>NUCLEOTIDE SEQUENCE</scope>
</reference>
<sequence length="655" mass="76535">MDGEHKRTFVECIYDYDNNHLIIISEETFEYYNYTTLKKAIYSRNILQQCNVCSIVVDNPSDGYSAVTDLNHNTTHIRSLNDFLLLTSNAIYLGEKILRGYIHVHQWISSISNFSDIIWSFAKSNYLMPWNSNNYTIPIQRIIKRKDDGTILEILNIFNYKTRIIKTDLIPPKGIFCNDSIPIDQLISLQDIGIKFSDQFSVHIDVSTTYQQLWHSIHLRYYLTHERKLIRYDYTPFDNTQNPITIILDYSTNASRSYKINRRTGSCTINELTEINLLTSILHNPIETLIKYEHILLSNPPQRFFQYTGNRPCRGSILCTIFIGQMSQFPLDSDENWLATNIEWAWSKRNIDDDDNNNNNTPYDYPVYLNLNLYRNMNEPPANVHYEFYDYRTDVYLNEFDVNLCYRSNQLLYLHLAFQLKIRNQSTANDIENISINRRRLTEDIRSQMMNITSIKYLRISQLELDHHPNEPGHNDTLYCVFTLLDQTPFVDPNSEIQLLDAKSKLENSINNGEFYFNTDDSLSIEAVRDSLEDVQYFYVFNPNININQIDYFFNTTIHVNRTIVETIEEIHEKIQYSDGAQAGAVVGGMFVGILIGTITVFVVIRMIKRQTNRSPSGGLTFRNISFRVGNKRKQEEPGIIHMEHPLDGTEKTFS</sequence>
<feature type="domain" description="DUF7959" evidence="2">
    <location>
        <begin position="419"/>
        <end position="518"/>
    </location>
</feature>
<dbReference type="EMBL" id="CAJOAX010000586">
    <property type="protein sequence ID" value="CAF3618735.1"/>
    <property type="molecule type" value="Genomic_DNA"/>
</dbReference>
<evidence type="ECO:0000313" key="4">
    <source>
        <dbReference type="EMBL" id="CAF3618735.1"/>
    </source>
</evidence>
<dbReference type="AlphaFoldDB" id="A0A813XJ67"/>
<evidence type="ECO:0000313" key="3">
    <source>
        <dbReference type="EMBL" id="CAF0865671.1"/>
    </source>
</evidence>
<keyword evidence="1" id="KW-0472">Membrane</keyword>
<proteinExistence type="predicted"/>
<evidence type="ECO:0000256" key="1">
    <source>
        <dbReference type="SAM" id="Phobius"/>
    </source>
</evidence>
<evidence type="ECO:0000313" key="5">
    <source>
        <dbReference type="Proteomes" id="UP000663882"/>
    </source>
</evidence>
<organism evidence="3 5">
    <name type="scientific">Rotaria sordida</name>
    <dbReference type="NCBI Taxonomy" id="392033"/>
    <lineage>
        <taxon>Eukaryota</taxon>
        <taxon>Metazoa</taxon>
        <taxon>Spiralia</taxon>
        <taxon>Gnathifera</taxon>
        <taxon>Rotifera</taxon>
        <taxon>Eurotatoria</taxon>
        <taxon>Bdelloidea</taxon>
        <taxon>Philodinida</taxon>
        <taxon>Philodinidae</taxon>
        <taxon>Rotaria</taxon>
    </lineage>
</organism>
<dbReference type="Pfam" id="PF25899">
    <property type="entry name" value="DUF7959"/>
    <property type="match status" value="1"/>
</dbReference>
<name>A0A813XJ67_9BILA</name>
<dbReference type="Proteomes" id="UP000663882">
    <property type="component" value="Unassembled WGS sequence"/>
</dbReference>
<dbReference type="Proteomes" id="UP000663823">
    <property type="component" value="Unassembled WGS sequence"/>
</dbReference>
<feature type="transmembrane region" description="Helical" evidence="1">
    <location>
        <begin position="583"/>
        <end position="605"/>
    </location>
</feature>
<keyword evidence="1" id="KW-0812">Transmembrane</keyword>
<accession>A0A813XJ67</accession>